<name>A0ABV4UP83_9MICC</name>
<organism evidence="3 4">
    <name type="scientific">Arthrobacter halodurans</name>
    <dbReference type="NCBI Taxonomy" id="516699"/>
    <lineage>
        <taxon>Bacteria</taxon>
        <taxon>Bacillati</taxon>
        <taxon>Actinomycetota</taxon>
        <taxon>Actinomycetes</taxon>
        <taxon>Micrococcales</taxon>
        <taxon>Micrococcaceae</taxon>
        <taxon>Arthrobacter</taxon>
    </lineage>
</organism>
<dbReference type="RefSeq" id="WP_373971920.1">
    <property type="nucleotide sequence ID" value="NZ_JBHDLJ010000006.1"/>
</dbReference>
<gene>
    <name evidence="3" type="ORF">ACETWP_09115</name>
</gene>
<feature type="domain" description="SseB protein N-terminal" evidence="2">
    <location>
        <begin position="22"/>
        <end position="132"/>
    </location>
</feature>
<evidence type="ECO:0000313" key="4">
    <source>
        <dbReference type="Proteomes" id="UP001575652"/>
    </source>
</evidence>
<comment type="caution">
    <text evidence="3">The sequence shown here is derived from an EMBL/GenBank/DDBJ whole genome shotgun (WGS) entry which is preliminary data.</text>
</comment>
<evidence type="ECO:0000256" key="1">
    <source>
        <dbReference type="SAM" id="MobiDB-lite"/>
    </source>
</evidence>
<keyword evidence="4" id="KW-1185">Reference proteome</keyword>
<dbReference type="InterPro" id="IPR009839">
    <property type="entry name" value="SseB_N"/>
</dbReference>
<dbReference type="Pfam" id="PF07179">
    <property type="entry name" value="SseB"/>
    <property type="match status" value="1"/>
</dbReference>
<evidence type="ECO:0000313" key="3">
    <source>
        <dbReference type="EMBL" id="MFB0834746.1"/>
    </source>
</evidence>
<protein>
    <submittedName>
        <fullName evidence="3">SseB family protein</fullName>
    </submittedName>
</protein>
<accession>A0ABV4UP83</accession>
<dbReference type="Proteomes" id="UP001575652">
    <property type="component" value="Unassembled WGS sequence"/>
</dbReference>
<reference evidence="3 4" key="1">
    <citation type="submission" date="2024-09" db="EMBL/GenBank/DDBJ databases">
        <authorList>
            <person name="Salinas-Garcia M.A."/>
            <person name="Prieme A."/>
        </authorList>
    </citation>
    <scope>NUCLEOTIDE SEQUENCE [LARGE SCALE GENOMIC DNA]</scope>
    <source>
        <strain evidence="3 4">DSM 21081</strain>
    </source>
</reference>
<feature type="region of interest" description="Disordered" evidence="1">
    <location>
        <begin position="133"/>
        <end position="181"/>
    </location>
</feature>
<proteinExistence type="predicted"/>
<dbReference type="EMBL" id="JBHDLJ010000006">
    <property type="protein sequence ID" value="MFB0834746.1"/>
    <property type="molecule type" value="Genomic_DNA"/>
</dbReference>
<sequence length="181" mass="18927">MSDEPTATTESAPDDQQPQTHLEKLLLAGQADQEKAGEVIAAFLTEEVYFLSREQVGEETENVQPLLLQNRDGLPLIALFTHVSRIPNNYIDEAPFAVRVVGAAVIDNLEGAGMVVNPGHPIGFEIGPDGVDAIRRDFNPDGSASPAAGGEVPAEETGTPAEDSAEPASTDDAGRGQGPAA</sequence>
<evidence type="ECO:0000259" key="2">
    <source>
        <dbReference type="Pfam" id="PF07179"/>
    </source>
</evidence>